<keyword evidence="6" id="KW-1185">Reference proteome</keyword>
<dbReference type="InterPro" id="IPR051910">
    <property type="entry name" value="ComF/GntX_DNA_util-trans"/>
</dbReference>
<dbReference type="InterPro" id="IPR036412">
    <property type="entry name" value="HAD-like_sf"/>
</dbReference>
<dbReference type="SUPFAM" id="SSF56784">
    <property type="entry name" value="HAD-like"/>
    <property type="match status" value="1"/>
</dbReference>
<dbReference type="InterPro" id="IPR029057">
    <property type="entry name" value="PRTase-like"/>
</dbReference>
<evidence type="ECO:0000256" key="1">
    <source>
        <dbReference type="ARBA" id="ARBA00008007"/>
    </source>
</evidence>
<evidence type="ECO:0000313" key="6">
    <source>
        <dbReference type="Proteomes" id="UP000035369"/>
    </source>
</evidence>
<dbReference type="Gene3D" id="3.40.50.1000">
    <property type="entry name" value="HAD superfamily/HAD-like"/>
    <property type="match status" value="1"/>
</dbReference>
<reference evidence="5 7" key="2">
    <citation type="submission" date="2018-02" db="EMBL/GenBank/DDBJ databases">
        <title>Characterization of Xanthomonas diversity in transplant houses and field plants.</title>
        <authorList>
            <person name="Abrahamian P."/>
            <person name="Timilsina S."/>
            <person name="Minsavage G.V."/>
            <person name="Goss E.M."/>
            <person name="Jones J.B."/>
            <person name="Vallad G.E."/>
        </authorList>
    </citation>
    <scope>NUCLEOTIDE SEQUENCE [LARGE SCALE GENOMIC DNA]</scope>
    <source>
        <strain evidence="5 7">GEV2132</strain>
    </source>
</reference>
<protein>
    <submittedName>
        <fullName evidence="4">HAD hydrolase-like protein</fullName>
    </submittedName>
</protein>
<evidence type="ECO:0000313" key="4">
    <source>
        <dbReference type="EMBL" id="NEL76238.1"/>
    </source>
</evidence>
<evidence type="ECO:0000313" key="7">
    <source>
        <dbReference type="Proteomes" id="UP000289372"/>
    </source>
</evidence>
<dbReference type="Pfam" id="PF00156">
    <property type="entry name" value="Pribosyltran"/>
    <property type="match status" value="1"/>
</dbReference>
<comment type="caution">
    <text evidence="4">The sequence shown here is derived from an EMBL/GenBank/DDBJ whole genome shotgun (WGS) entry which is preliminary data.</text>
</comment>
<name>A0A6P0F792_XANPE</name>
<evidence type="ECO:0000313" key="8">
    <source>
        <dbReference type="Proteomes" id="UP000471082"/>
    </source>
</evidence>
<dbReference type="EMBL" id="PUUL01000123">
    <property type="protein sequence ID" value="RXD50426.1"/>
    <property type="molecule type" value="Genomic_DNA"/>
</dbReference>
<dbReference type="PANTHER" id="PTHR47505">
    <property type="entry name" value="DNA UTILIZATION PROTEIN YHGH"/>
    <property type="match status" value="1"/>
</dbReference>
<reference evidence="4 8" key="3">
    <citation type="submission" date="2019-11" db="EMBL/GenBank/DDBJ databases">
        <title>Genome-resolved metagenomics to study the prevalence of co-infection and intraspecific heterogeneity among plant pathogen metapopulations.</title>
        <authorList>
            <person name="Newberry E."/>
            <person name="Bhandari R."/>
            <person name="Kemble J."/>
            <person name="Sikora E."/>
            <person name="Potnis N."/>
        </authorList>
    </citation>
    <scope>NUCLEOTIDE SEQUENCE [LARGE SCALE GENOMIC DNA]</scope>
    <source>
        <strain evidence="4">Xp_Tom_Tuscaloosa_18b</strain>
    </source>
</reference>
<evidence type="ECO:0000313" key="3">
    <source>
        <dbReference type="EMBL" id="KLC11507.1"/>
    </source>
</evidence>
<dbReference type="Proteomes" id="UP000035369">
    <property type="component" value="Unassembled WGS sequence"/>
</dbReference>
<dbReference type="GO" id="GO:0016787">
    <property type="term" value="F:hydrolase activity"/>
    <property type="evidence" value="ECO:0007669"/>
    <property type="project" value="UniProtKB-KW"/>
</dbReference>
<dbReference type="Gene3D" id="3.40.50.2020">
    <property type="match status" value="1"/>
</dbReference>
<gene>
    <name evidence="5" type="ORF">DB769_18975</name>
    <name evidence="4" type="ORF">G3W61_08230</name>
    <name evidence="3" type="ORF">XP315_00625</name>
</gene>
<comment type="similarity">
    <text evidence="1">Belongs to the ComF/GntX family.</text>
</comment>
<reference evidence="3 6" key="1">
    <citation type="submission" date="2015-02" db="EMBL/GenBank/DDBJ databases">
        <title>Whole genome sequencing of multiple isolates of three species of pepper and tomato-infecting xanthomonads reveals genetic diversity in field strains and pinpoints effectors responsible for host specificity.</title>
        <authorList>
            <person name="Schwartz A."/>
            <person name="Dahlbeck D."/>
            <person name="Staskawicz B."/>
            <person name="Bart R."/>
            <person name="Potnis N."/>
            <person name="Minsavage G."/>
            <person name="Timilsina S."/>
            <person name="Goss E."/>
            <person name="Jones J."/>
            <person name="Vallad G."/>
            <person name="Barak J."/>
            <person name="Miller S."/>
            <person name="Ritchie D."/>
            <person name="Martins J.Jr."/>
            <person name="Patane J.S."/>
            <person name="Setubal J.C."/>
        </authorList>
    </citation>
    <scope>NUCLEOTIDE SEQUENCE [LARGE SCALE GENOMIC DNA]</scope>
    <source>
        <strain evidence="3 6">Xp3-15</strain>
    </source>
</reference>
<dbReference type="SUPFAM" id="SSF53271">
    <property type="entry name" value="PRTase-like"/>
    <property type="match status" value="1"/>
</dbReference>
<dbReference type="CDD" id="cd06223">
    <property type="entry name" value="PRTases_typeI"/>
    <property type="match status" value="1"/>
</dbReference>
<dbReference type="Proteomes" id="UP000289372">
    <property type="component" value="Unassembled WGS sequence"/>
</dbReference>
<dbReference type="AlphaFoldDB" id="A0A6P0F792"/>
<proteinExistence type="inferred from homology"/>
<dbReference type="InterPro" id="IPR041492">
    <property type="entry name" value="HAD_2"/>
</dbReference>
<feature type="domain" description="Phosphoribosyltransferase" evidence="2">
    <location>
        <begin position="348"/>
        <end position="412"/>
    </location>
</feature>
<accession>A0A6P0F792</accession>
<dbReference type="InterPro" id="IPR000836">
    <property type="entry name" value="PRTase_dom"/>
</dbReference>
<evidence type="ECO:0000313" key="5">
    <source>
        <dbReference type="EMBL" id="RXD50426.1"/>
    </source>
</evidence>
<keyword evidence="4" id="KW-0378">Hydrolase</keyword>
<dbReference type="PANTHER" id="PTHR47505:SF1">
    <property type="entry name" value="DNA UTILIZATION PROTEIN YHGH"/>
    <property type="match status" value="1"/>
</dbReference>
<dbReference type="Pfam" id="PF13419">
    <property type="entry name" value="HAD_2"/>
    <property type="match status" value="1"/>
</dbReference>
<sequence>MIRLCIFDLDQTLVDTEDMKELREAGKNRTDAAYVGEVLAAFRSRARHLIDEMTLRMLLLTIPGLKLGVFTRSPRRYVDVVLAEAYASINWDIVIAYEDVQRYKPDGEGVHRSMIAVGMNDTDQLPYVLLVGDGDVDIKAAYNAGCRVALFKKGWPHSYQKTHWRSLSLLPDVVVGDQKEVQTCLQDPLPGLPYLERLLEAGMPATGKPRFDEIAKFFPGEKARHVVHAAGRYFTSCEALKYRREWHHLSQSIQNNKDAVIFPSEWIETIRSFIAFHYLILTSVLPFSGTGPELVITVIPARPDRPHRLAHLLAQLQASYGINPRLNRLRLTFNPNVLGYRPGVQSQSHDHLKQEARFANVRDHLYVANPAEVQGKRFLVIDDVTTTGSTLLYAKKYLTDAGASSVDCFSLAQTVSDPLKYQ</sequence>
<dbReference type="EMBL" id="JZUY01000017">
    <property type="protein sequence ID" value="KLC11507.1"/>
    <property type="molecule type" value="Genomic_DNA"/>
</dbReference>
<dbReference type="CDD" id="cd01427">
    <property type="entry name" value="HAD_like"/>
    <property type="match status" value="1"/>
</dbReference>
<dbReference type="Proteomes" id="UP000471082">
    <property type="component" value="Unassembled WGS sequence"/>
</dbReference>
<dbReference type="EMBL" id="JAAGYU010000027">
    <property type="protein sequence ID" value="NEL76238.1"/>
    <property type="molecule type" value="Genomic_DNA"/>
</dbReference>
<dbReference type="InterPro" id="IPR023214">
    <property type="entry name" value="HAD_sf"/>
</dbReference>
<evidence type="ECO:0000259" key="2">
    <source>
        <dbReference type="Pfam" id="PF00156"/>
    </source>
</evidence>
<organism evidence="4 8">
    <name type="scientific">Xanthomonas perforans</name>
    <dbReference type="NCBI Taxonomy" id="442694"/>
    <lineage>
        <taxon>Bacteria</taxon>
        <taxon>Pseudomonadati</taxon>
        <taxon>Pseudomonadota</taxon>
        <taxon>Gammaproteobacteria</taxon>
        <taxon>Lysobacterales</taxon>
        <taxon>Lysobacteraceae</taxon>
        <taxon>Xanthomonas</taxon>
    </lineage>
</organism>